<reference evidence="2 3" key="1">
    <citation type="submission" date="2016-10" db="EMBL/GenBank/DDBJ databases">
        <authorList>
            <person name="de Groot N.N."/>
        </authorList>
    </citation>
    <scope>NUCLEOTIDE SEQUENCE [LARGE SCALE GENOMIC DNA]</scope>
    <source>
        <strain evidence="2 3">DSM 19073</strain>
    </source>
</reference>
<keyword evidence="1" id="KW-0812">Transmembrane</keyword>
<evidence type="ECO:0000313" key="2">
    <source>
        <dbReference type="EMBL" id="SFJ05818.1"/>
    </source>
</evidence>
<gene>
    <name evidence="2" type="ORF">SAMN04488095_2088</name>
</gene>
<feature type="transmembrane region" description="Helical" evidence="1">
    <location>
        <begin position="90"/>
        <end position="109"/>
    </location>
</feature>
<sequence length="111" mass="11017">MIQSLPNVAIVALLLVTGGGYALATVGMKMASGAMSTPAVAAILAGLIVAVLAELVLLRNAELPVVYLAIVVFETLLVLGYAAIVGGALTPLQVMGAVLVLGGFALVTGQS</sequence>
<keyword evidence="1" id="KW-1133">Transmembrane helix</keyword>
<dbReference type="EMBL" id="FORA01000002">
    <property type="protein sequence ID" value="SFJ05818.1"/>
    <property type="molecule type" value="Genomic_DNA"/>
</dbReference>
<dbReference type="OrthoDB" id="7644846at2"/>
<dbReference type="STRING" id="390807.SAMN04488095_2088"/>
<feature type="transmembrane region" description="Helical" evidence="1">
    <location>
        <begin position="40"/>
        <end position="58"/>
    </location>
</feature>
<evidence type="ECO:0000256" key="1">
    <source>
        <dbReference type="SAM" id="Phobius"/>
    </source>
</evidence>
<proteinExistence type="predicted"/>
<organism evidence="2 3">
    <name type="scientific">Jannaschia pohangensis</name>
    <dbReference type="NCBI Taxonomy" id="390807"/>
    <lineage>
        <taxon>Bacteria</taxon>
        <taxon>Pseudomonadati</taxon>
        <taxon>Pseudomonadota</taxon>
        <taxon>Alphaproteobacteria</taxon>
        <taxon>Rhodobacterales</taxon>
        <taxon>Roseobacteraceae</taxon>
        <taxon>Jannaschia</taxon>
    </lineage>
</organism>
<dbReference type="AlphaFoldDB" id="A0A1I3N986"/>
<dbReference type="Proteomes" id="UP000199110">
    <property type="component" value="Unassembled WGS sequence"/>
</dbReference>
<protein>
    <submittedName>
        <fullName evidence="2">Uncharacterized protein</fullName>
    </submittedName>
</protein>
<feature type="transmembrane region" description="Helical" evidence="1">
    <location>
        <begin position="65"/>
        <end position="84"/>
    </location>
</feature>
<dbReference type="RefSeq" id="WP_092779932.1">
    <property type="nucleotide sequence ID" value="NZ_FORA01000002.1"/>
</dbReference>
<name>A0A1I3N986_9RHOB</name>
<keyword evidence="3" id="KW-1185">Reference proteome</keyword>
<keyword evidence="1" id="KW-0472">Membrane</keyword>
<accession>A0A1I3N986</accession>
<evidence type="ECO:0000313" key="3">
    <source>
        <dbReference type="Proteomes" id="UP000199110"/>
    </source>
</evidence>